<evidence type="ECO:0000313" key="1">
    <source>
        <dbReference type="EMBL" id="ERJ11613.1"/>
    </source>
</evidence>
<dbReference type="eggNOG" id="ENOG503315M">
    <property type="taxonomic scope" value="Bacteria"/>
</dbReference>
<dbReference type="Pfam" id="PF22010">
    <property type="entry name" value="OrtA"/>
    <property type="match status" value="1"/>
</dbReference>
<reference evidence="1 2" key="1">
    <citation type="journal article" date="2011" name="J. Bacteriol.">
        <title>Genome sequence of Haloplasma contractile, an unusual contractile bacterium from a deep-sea anoxic brine lake.</title>
        <authorList>
            <person name="Antunes A."/>
            <person name="Alam I."/>
            <person name="El Dorry H."/>
            <person name="Siam R."/>
            <person name="Robertson A."/>
            <person name="Bajic V.B."/>
            <person name="Stingl U."/>
        </authorList>
    </citation>
    <scope>NUCLEOTIDE SEQUENCE [LARGE SCALE GENOMIC DNA]</scope>
    <source>
        <strain evidence="1 2">SSD-17B</strain>
    </source>
</reference>
<name>U2E8Z3_9MOLU</name>
<dbReference type="Proteomes" id="UP000005707">
    <property type="component" value="Unassembled WGS sequence"/>
</dbReference>
<dbReference type="OrthoDB" id="3712030at2"/>
<comment type="caution">
    <text evidence="1">The sequence shown here is derived from an EMBL/GenBank/DDBJ whole genome shotgun (WGS) entry which is preliminary data.</text>
</comment>
<protein>
    <submittedName>
        <fullName evidence="1">Uncharacterized protein</fullName>
    </submittedName>
</protein>
<reference evidence="1 2" key="2">
    <citation type="journal article" date="2013" name="PLoS ONE">
        <title>INDIGO - INtegrated Data Warehouse of MIcrobial GenOmes with Examples from the Red Sea Extremophiles.</title>
        <authorList>
            <person name="Alam I."/>
            <person name="Antunes A."/>
            <person name="Kamau A.A."/>
            <person name="Ba Alawi W."/>
            <person name="Kalkatawi M."/>
            <person name="Stingl U."/>
            <person name="Bajic V.B."/>
        </authorList>
    </citation>
    <scope>NUCLEOTIDE SEQUENCE [LARGE SCALE GENOMIC DNA]</scope>
    <source>
        <strain evidence="1 2">SSD-17B</strain>
    </source>
</reference>
<proteinExistence type="predicted"/>
<dbReference type="STRING" id="1033810.HLPCO_002314"/>
<sequence>MVKKGSWVQIHKIVLDKGERAPSVPEDTLEVPLEMWVKGFLEEDSEIGEQVKIKTLVGRIEDGILIKASPTFKHNYGDFVPEILEIGQIINSFLSGDDTNG</sequence>
<accession>U2E8Z3</accession>
<keyword evidence="2" id="KW-1185">Reference proteome</keyword>
<dbReference type="AlphaFoldDB" id="U2E8Z3"/>
<dbReference type="EMBL" id="AFNU02000009">
    <property type="protein sequence ID" value="ERJ11613.1"/>
    <property type="molecule type" value="Genomic_DNA"/>
</dbReference>
<dbReference type="InParanoid" id="U2E8Z3"/>
<evidence type="ECO:0000313" key="2">
    <source>
        <dbReference type="Proteomes" id="UP000005707"/>
    </source>
</evidence>
<dbReference type="InterPro" id="IPR047755">
    <property type="entry name" value="OrtA"/>
</dbReference>
<organism evidence="1 2">
    <name type="scientific">Haloplasma contractile SSD-17B</name>
    <dbReference type="NCBI Taxonomy" id="1033810"/>
    <lineage>
        <taxon>Bacteria</taxon>
        <taxon>Bacillati</taxon>
        <taxon>Mycoplasmatota</taxon>
        <taxon>Mollicutes</taxon>
        <taxon>Haloplasmatales</taxon>
        <taxon>Haloplasmataceae</taxon>
        <taxon>Haloplasma</taxon>
    </lineage>
</organism>
<gene>
    <name evidence="1" type="ORF">HLPCO_002314</name>
</gene>
<dbReference type="NCBIfam" id="NF040739">
    <property type="entry name" value="ornith_OrtA"/>
    <property type="match status" value="1"/>
</dbReference>